<organism evidence="10 11">
    <name type="scientific">Nocardioides aquaticus</name>
    <dbReference type="NCBI Taxonomy" id="160826"/>
    <lineage>
        <taxon>Bacteria</taxon>
        <taxon>Bacillati</taxon>
        <taxon>Actinomycetota</taxon>
        <taxon>Actinomycetes</taxon>
        <taxon>Propionibacteriales</taxon>
        <taxon>Nocardioidaceae</taxon>
        <taxon>Nocardioides</taxon>
    </lineage>
</organism>
<feature type="domain" description="Major facilitator superfamily (MFS) profile" evidence="9">
    <location>
        <begin position="23"/>
        <end position="467"/>
    </location>
</feature>
<dbReference type="PANTHER" id="PTHR42718:SF47">
    <property type="entry name" value="METHYL VIOLOGEN RESISTANCE PROTEIN SMVA"/>
    <property type="match status" value="1"/>
</dbReference>
<sequence>MIGPEMSNQVGAPRRAGRTEWLGLAVLALPTIIIALDVTVLHLAAPVLARDLDPSPTQLLWIVDVYGFLIAGLLLTMGTLGDRTGRRRLLLVGAAAFGAVSVGAAFAPTPELLIAARALLGVAGATLMPSTLSLIRTMFEDPRERTTAIAVWMGSLGAGSAIGPLVGGVLLEQFWWGSVFLMGVPVMVLLLLVGPFLLPEHTAVDPDPVDPASVVLSLGAVVPAVWAVKETAADGPSVAAAVALVVGVAAGVVFVRRQRGLRTPVLDVAMVSEPAFARAVVTHLGTLFCFAGLQYLLLQLLQTDYGLGVLDAGLATLPAVALGLVGSVVAPWSVRRAQPATVVAAGLTVGLVGFAVVTATARDGEVAPLIAGFALVAFSVSVVTALCTDRMVGSAPPERAGSASGVSETAAELGIALGVALLGSLATAVRRTGAAPEGYADGVVGAAVAAMVVVALLLMLALVGRGAGRVSRPSSAAGSPASARRRAWPGR</sequence>
<dbReference type="CDD" id="cd17321">
    <property type="entry name" value="MFS_MMR_MDR_like"/>
    <property type="match status" value="1"/>
</dbReference>
<keyword evidence="5 8" id="KW-1133">Transmembrane helix</keyword>
<feature type="transmembrane region" description="Helical" evidence="8">
    <location>
        <begin position="409"/>
        <end position="430"/>
    </location>
</feature>
<keyword evidence="3" id="KW-1003">Cell membrane</keyword>
<evidence type="ECO:0000313" key="10">
    <source>
        <dbReference type="EMBL" id="QVT81908.1"/>
    </source>
</evidence>
<evidence type="ECO:0000256" key="4">
    <source>
        <dbReference type="ARBA" id="ARBA00022692"/>
    </source>
</evidence>
<keyword evidence="2" id="KW-0813">Transport</keyword>
<dbReference type="InterPro" id="IPR036259">
    <property type="entry name" value="MFS_trans_sf"/>
</dbReference>
<keyword evidence="4 8" id="KW-0812">Transmembrane</keyword>
<feature type="transmembrane region" description="Helical" evidence="8">
    <location>
        <begin position="309"/>
        <end position="330"/>
    </location>
</feature>
<dbReference type="Pfam" id="PF07690">
    <property type="entry name" value="MFS_1"/>
    <property type="match status" value="1"/>
</dbReference>
<gene>
    <name evidence="10" type="primary">qacA_2</name>
    <name evidence="10" type="ORF">ENKNEFLB_04327</name>
</gene>
<feature type="transmembrane region" description="Helical" evidence="8">
    <location>
        <begin position="21"/>
        <end position="47"/>
    </location>
</feature>
<evidence type="ECO:0000259" key="9">
    <source>
        <dbReference type="PROSITE" id="PS50850"/>
    </source>
</evidence>
<dbReference type="InterPro" id="IPR020846">
    <property type="entry name" value="MFS_dom"/>
</dbReference>
<dbReference type="PANTHER" id="PTHR42718">
    <property type="entry name" value="MAJOR FACILITATOR SUPERFAMILY MULTIDRUG TRANSPORTER MFSC"/>
    <property type="match status" value="1"/>
</dbReference>
<feature type="transmembrane region" description="Helical" evidence="8">
    <location>
        <begin position="209"/>
        <end position="226"/>
    </location>
</feature>
<feature type="transmembrane region" description="Helical" evidence="8">
    <location>
        <begin position="367"/>
        <end position="388"/>
    </location>
</feature>
<feature type="compositionally biased region" description="Low complexity" evidence="7">
    <location>
        <begin position="469"/>
        <end position="482"/>
    </location>
</feature>
<keyword evidence="11" id="KW-1185">Reference proteome</keyword>
<feature type="transmembrane region" description="Helical" evidence="8">
    <location>
        <begin position="342"/>
        <end position="361"/>
    </location>
</feature>
<evidence type="ECO:0000256" key="8">
    <source>
        <dbReference type="SAM" id="Phobius"/>
    </source>
</evidence>
<comment type="subcellular location">
    <subcellularLocation>
        <location evidence="1">Cell membrane</location>
        <topology evidence="1">Multi-pass membrane protein</topology>
    </subcellularLocation>
</comment>
<proteinExistence type="predicted"/>
<feature type="transmembrane region" description="Helical" evidence="8">
    <location>
        <begin position="147"/>
        <end position="168"/>
    </location>
</feature>
<evidence type="ECO:0000256" key="7">
    <source>
        <dbReference type="SAM" id="MobiDB-lite"/>
    </source>
</evidence>
<evidence type="ECO:0000313" key="11">
    <source>
        <dbReference type="Proteomes" id="UP000679307"/>
    </source>
</evidence>
<evidence type="ECO:0000256" key="6">
    <source>
        <dbReference type="ARBA" id="ARBA00023136"/>
    </source>
</evidence>
<keyword evidence="6 8" id="KW-0472">Membrane</keyword>
<feature type="transmembrane region" description="Helical" evidence="8">
    <location>
        <begin position="174"/>
        <end position="197"/>
    </location>
</feature>
<dbReference type="InterPro" id="IPR011701">
    <property type="entry name" value="MFS"/>
</dbReference>
<reference evidence="10 11" key="1">
    <citation type="submission" date="2021-05" db="EMBL/GenBank/DDBJ databases">
        <title>Complete genome of Nocardioides aquaticus KCTC 9944T isolated from meromictic and hypersaline Ekho Lake, Antarctica.</title>
        <authorList>
            <person name="Hwang K."/>
            <person name="Kim K.M."/>
            <person name="Choe H."/>
        </authorList>
    </citation>
    <scope>NUCLEOTIDE SEQUENCE [LARGE SCALE GENOMIC DNA]</scope>
    <source>
        <strain evidence="10 11">KCTC 9944</strain>
    </source>
</reference>
<feature type="transmembrane region" description="Helical" evidence="8">
    <location>
        <begin position="89"/>
        <end position="108"/>
    </location>
</feature>
<feature type="transmembrane region" description="Helical" evidence="8">
    <location>
        <begin position="114"/>
        <end position="135"/>
    </location>
</feature>
<name>A0ABX8ER11_9ACTN</name>
<feature type="transmembrane region" description="Helical" evidence="8">
    <location>
        <begin position="276"/>
        <end position="297"/>
    </location>
</feature>
<feature type="region of interest" description="Disordered" evidence="7">
    <location>
        <begin position="469"/>
        <end position="491"/>
    </location>
</feature>
<dbReference type="Gene3D" id="1.20.1250.20">
    <property type="entry name" value="MFS general substrate transporter like domains"/>
    <property type="match status" value="1"/>
</dbReference>
<dbReference type="Proteomes" id="UP000679307">
    <property type="component" value="Chromosome"/>
</dbReference>
<evidence type="ECO:0000256" key="1">
    <source>
        <dbReference type="ARBA" id="ARBA00004651"/>
    </source>
</evidence>
<feature type="transmembrane region" description="Helical" evidence="8">
    <location>
        <begin position="238"/>
        <end position="255"/>
    </location>
</feature>
<evidence type="ECO:0000256" key="2">
    <source>
        <dbReference type="ARBA" id="ARBA00022448"/>
    </source>
</evidence>
<dbReference type="SUPFAM" id="SSF103473">
    <property type="entry name" value="MFS general substrate transporter"/>
    <property type="match status" value="1"/>
</dbReference>
<dbReference type="PROSITE" id="PS50850">
    <property type="entry name" value="MFS"/>
    <property type="match status" value="1"/>
</dbReference>
<dbReference type="EMBL" id="CP075371">
    <property type="protein sequence ID" value="QVT81908.1"/>
    <property type="molecule type" value="Genomic_DNA"/>
</dbReference>
<dbReference type="RefSeq" id="WP_214057205.1">
    <property type="nucleotide sequence ID" value="NZ_BAAAHS010000056.1"/>
</dbReference>
<evidence type="ECO:0000256" key="3">
    <source>
        <dbReference type="ARBA" id="ARBA00022475"/>
    </source>
</evidence>
<feature type="transmembrane region" description="Helical" evidence="8">
    <location>
        <begin position="442"/>
        <end position="463"/>
    </location>
</feature>
<protein>
    <submittedName>
        <fullName evidence="10">Antiseptic resistance protein</fullName>
    </submittedName>
</protein>
<accession>A0ABX8ER11</accession>
<evidence type="ECO:0000256" key="5">
    <source>
        <dbReference type="ARBA" id="ARBA00022989"/>
    </source>
</evidence>
<feature type="transmembrane region" description="Helical" evidence="8">
    <location>
        <begin position="59"/>
        <end position="77"/>
    </location>
</feature>